<sequence length="84" mass="8536">MASLSAVSVSILLPPFLSAADQSGSGALREVVVRCGAGHVIVVVGERTLLTVMGDDVLDIAAFQRESPATVEQLTKALAADVSG</sequence>
<feature type="chain" id="PRO_5046046320" evidence="1">
    <location>
        <begin position="20"/>
        <end position="84"/>
    </location>
</feature>
<keyword evidence="3" id="KW-1185">Reference proteome</keyword>
<dbReference type="Proteomes" id="UP001596112">
    <property type="component" value="Unassembled WGS sequence"/>
</dbReference>
<reference evidence="3" key="1">
    <citation type="journal article" date="2019" name="Int. J. Syst. Evol. Microbiol.">
        <title>The Global Catalogue of Microorganisms (GCM) 10K type strain sequencing project: providing services to taxonomists for standard genome sequencing and annotation.</title>
        <authorList>
            <consortium name="The Broad Institute Genomics Platform"/>
            <consortium name="The Broad Institute Genome Sequencing Center for Infectious Disease"/>
            <person name="Wu L."/>
            <person name="Ma J."/>
        </authorList>
    </citation>
    <scope>NUCLEOTIDE SEQUENCE [LARGE SCALE GENOMIC DNA]</scope>
    <source>
        <strain evidence="3">JCM 9918</strain>
    </source>
</reference>
<keyword evidence="1" id="KW-0732">Signal</keyword>
<dbReference type="RefSeq" id="WP_272167843.1">
    <property type="nucleotide sequence ID" value="NZ_JAQOSL010000001.1"/>
</dbReference>
<evidence type="ECO:0000313" key="2">
    <source>
        <dbReference type="EMBL" id="MFC5806415.1"/>
    </source>
</evidence>
<name>A0ABW1B0F5_9ACTN</name>
<gene>
    <name evidence="2" type="ORF">ACFQGO_02660</name>
</gene>
<evidence type="ECO:0000256" key="1">
    <source>
        <dbReference type="SAM" id="SignalP"/>
    </source>
</evidence>
<feature type="signal peptide" evidence="1">
    <location>
        <begin position="1"/>
        <end position="19"/>
    </location>
</feature>
<evidence type="ECO:0000313" key="3">
    <source>
        <dbReference type="Proteomes" id="UP001596112"/>
    </source>
</evidence>
<comment type="caution">
    <text evidence="2">The sequence shown here is derived from an EMBL/GenBank/DDBJ whole genome shotgun (WGS) entry which is preliminary data.</text>
</comment>
<organism evidence="2 3">
    <name type="scientific">Streptomyces heilongjiangensis</name>
    <dbReference type="NCBI Taxonomy" id="945052"/>
    <lineage>
        <taxon>Bacteria</taxon>
        <taxon>Bacillati</taxon>
        <taxon>Actinomycetota</taxon>
        <taxon>Actinomycetes</taxon>
        <taxon>Kitasatosporales</taxon>
        <taxon>Streptomycetaceae</taxon>
        <taxon>Streptomyces</taxon>
    </lineage>
</organism>
<protein>
    <submittedName>
        <fullName evidence="2">Uncharacterized protein</fullName>
    </submittedName>
</protein>
<proteinExistence type="predicted"/>
<accession>A0ABW1B0F5</accession>
<dbReference type="EMBL" id="JBHSNZ010000002">
    <property type="protein sequence ID" value="MFC5806415.1"/>
    <property type="molecule type" value="Genomic_DNA"/>
</dbReference>
<dbReference type="Gene3D" id="3.30.450.30">
    <property type="entry name" value="Dynein light chain 2a, cytoplasmic"/>
    <property type="match status" value="1"/>
</dbReference>